<name>A0ABD3HL02_9MARC</name>
<dbReference type="Gene3D" id="3.80.10.10">
    <property type="entry name" value="Ribonuclease Inhibitor"/>
    <property type="match status" value="1"/>
</dbReference>
<keyword evidence="2" id="KW-1185">Reference proteome</keyword>
<dbReference type="InterPro" id="IPR032675">
    <property type="entry name" value="LRR_dom_sf"/>
</dbReference>
<protein>
    <submittedName>
        <fullName evidence="1">Uncharacterized protein</fullName>
    </submittedName>
</protein>
<organism evidence="1 2">
    <name type="scientific">Riccia sorocarpa</name>
    <dbReference type="NCBI Taxonomy" id="122646"/>
    <lineage>
        <taxon>Eukaryota</taxon>
        <taxon>Viridiplantae</taxon>
        <taxon>Streptophyta</taxon>
        <taxon>Embryophyta</taxon>
        <taxon>Marchantiophyta</taxon>
        <taxon>Marchantiopsida</taxon>
        <taxon>Marchantiidae</taxon>
        <taxon>Marchantiales</taxon>
        <taxon>Ricciaceae</taxon>
        <taxon>Riccia</taxon>
    </lineage>
</organism>
<accession>A0ABD3HL02</accession>
<dbReference type="AlphaFoldDB" id="A0ABD3HL02"/>
<evidence type="ECO:0000313" key="2">
    <source>
        <dbReference type="Proteomes" id="UP001633002"/>
    </source>
</evidence>
<gene>
    <name evidence="1" type="ORF">R1sor_004545</name>
</gene>
<dbReference type="SUPFAM" id="SSF52047">
    <property type="entry name" value="RNI-like"/>
    <property type="match status" value="1"/>
</dbReference>
<dbReference type="PANTHER" id="PTHR47679:SF1">
    <property type="entry name" value="PROTEIN TORNADO 1"/>
    <property type="match status" value="1"/>
</dbReference>
<dbReference type="EMBL" id="JBJQOH010000003">
    <property type="protein sequence ID" value="KAL3690894.1"/>
    <property type="molecule type" value="Genomic_DNA"/>
</dbReference>
<dbReference type="PANTHER" id="PTHR47679">
    <property type="entry name" value="PROTEIN TORNADO 1"/>
    <property type="match status" value="1"/>
</dbReference>
<comment type="caution">
    <text evidence="1">The sequence shown here is derived from an EMBL/GenBank/DDBJ whole genome shotgun (WGS) entry which is preliminary data.</text>
</comment>
<dbReference type="Proteomes" id="UP001633002">
    <property type="component" value="Unassembled WGS sequence"/>
</dbReference>
<proteinExistence type="predicted"/>
<sequence length="562" mass="64107">MEGISSNAVAYESIATRKLQWDTVSWTSWKVLEGLLRDEMSDSERLDLLEAFGSCRSVRSVDASHLGDCLRSILEWETLLRSVKFNPVLEEITLTVCGKDMDTWSKLGRYWGEVLGVSSTLKRLMILGSRTRESDDVVEEYYGRRRSLFLEELVEGLRSNSTSPLEELVIKLLWSSAPVVQIADMVQYSSRLRTFFWDAYGFQDLDVTEIKALSDSLKQSSSLRTLEVQNGRRSMSTVLLRVFTGLDACRSVNNLRLWERFLEGLVSVLPQLMKASIPHITVWCVWDCRHDDDQSCSRTYEWRKICRALLEGTGVQTLNLQMTWMPSSLHEIEWAEQIIETSQRNAKLSFSLHFDFSSGKWCEESYTMSVLGLARLRDIHLAMSSYESLSFIEEVMHSISKNEDVETCSIGNPRGSTGWDSEGRRLVLESIFLRSSIKQLTLERTFFVGRTATEEFFKQLLLLTHRSTTLQKLEVQCEDWVLDGKVALLQEAMNRVGQRNARHAEFTSTIRQAGLHFSQIKAARTFICGAPYAGSKQLGLGSFLTQISSQVCTVFPDFPEKL</sequence>
<evidence type="ECO:0000313" key="1">
    <source>
        <dbReference type="EMBL" id="KAL3690894.1"/>
    </source>
</evidence>
<reference evidence="1 2" key="1">
    <citation type="submission" date="2024-09" db="EMBL/GenBank/DDBJ databases">
        <title>Chromosome-scale assembly of Riccia sorocarpa.</title>
        <authorList>
            <person name="Paukszto L."/>
        </authorList>
    </citation>
    <scope>NUCLEOTIDE SEQUENCE [LARGE SCALE GENOMIC DNA]</scope>
    <source>
        <strain evidence="1">LP-2024</strain>
        <tissue evidence="1">Aerial parts of the thallus</tissue>
    </source>
</reference>